<dbReference type="SUPFAM" id="SSF50475">
    <property type="entry name" value="FMN-binding split barrel"/>
    <property type="match status" value="1"/>
</dbReference>
<evidence type="ECO:0000313" key="1">
    <source>
        <dbReference type="EMBL" id="CDF78256.1"/>
    </source>
</evidence>
<protein>
    <submittedName>
        <fullName evidence="1">Transcriptional regulator, FMN-binding</fullName>
    </submittedName>
</protein>
<evidence type="ECO:0000313" key="2">
    <source>
        <dbReference type="Proteomes" id="UP000016160"/>
    </source>
</evidence>
<dbReference type="Gene3D" id="2.30.110.10">
    <property type="entry name" value="Electron Transport, Fmn-binding Protein, Chain A"/>
    <property type="match status" value="1"/>
</dbReference>
<sequence>MVEVIKHYPLATVISVENNLPFITHLPLIYKVGKLIGHIDKSNPQASLLKGNKPVTIIFSGPDCYISPSLFEKAELPTWNYIKVHLQGTVSEIKNENEVKQSMVDMTEFLEAPKQAYVLDYNNPSMDKFVNYVMGFEIDILQWEGKFKLSQNKSAEARDIAKWQLISKNETNIKPFLDQVI</sequence>
<dbReference type="eggNOG" id="COG2808">
    <property type="taxonomic scope" value="Bacteria"/>
</dbReference>
<dbReference type="InterPro" id="IPR007396">
    <property type="entry name" value="TR_PAI2-type"/>
</dbReference>
<organism evidence="1 2">
    <name type="scientific">Formosa agariphila (strain DSM 15362 / KCTC 12365 / LMG 23005 / KMM 3901 / M-2Alg 35-1)</name>
    <dbReference type="NCBI Taxonomy" id="1347342"/>
    <lineage>
        <taxon>Bacteria</taxon>
        <taxon>Pseudomonadati</taxon>
        <taxon>Bacteroidota</taxon>
        <taxon>Flavobacteriia</taxon>
        <taxon>Flavobacteriales</taxon>
        <taxon>Flavobacteriaceae</taxon>
        <taxon>Formosa</taxon>
    </lineage>
</organism>
<dbReference type="PIRSF" id="PIRSF010372">
    <property type="entry name" value="PaiB"/>
    <property type="match status" value="1"/>
</dbReference>
<dbReference type="PATRIC" id="fig|1347342.6.peg.548"/>
<reference evidence="1 2" key="1">
    <citation type="journal article" date="2013" name="Appl. Environ. Microbiol.">
        <title>The genome of the alga-associated marine flavobacterium Formosa agariphila KMM 3901T reveals a broad potential for degradation of algal polysaccharides.</title>
        <authorList>
            <person name="Mann A.J."/>
            <person name="Hahnke R.L."/>
            <person name="Huang S."/>
            <person name="Werner J."/>
            <person name="Xing P."/>
            <person name="Barbeyron T."/>
            <person name="Huettel B."/>
            <person name="Stueber K."/>
            <person name="Reinhardt R."/>
            <person name="Harder J."/>
            <person name="Gloeckner F.O."/>
            <person name="Amann R.I."/>
            <person name="Teeling H."/>
        </authorList>
    </citation>
    <scope>NUCLEOTIDE SEQUENCE [LARGE SCALE GENOMIC DNA]</scope>
    <source>
        <strain evidence="2">DSM 15362 / KCTC 12365 / LMG 23005 / KMM 3901</strain>
    </source>
</reference>
<accession>T2KIK6</accession>
<keyword evidence="2" id="KW-1185">Reference proteome</keyword>
<dbReference type="STRING" id="1347342.BN863_5440"/>
<gene>
    <name evidence="1" type="ORF">BN863_5440</name>
</gene>
<dbReference type="HOGENOM" id="CLU_065853_3_0_10"/>
<dbReference type="Pfam" id="PF04299">
    <property type="entry name" value="FMN_bind_2"/>
    <property type="match status" value="1"/>
</dbReference>
<dbReference type="PANTHER" id="PTHR35802">
    <property type="entry name" value="PROTEASE SYNTHASE AND SPORULATION PROTEIN PAI 2"/>
    <property type="match status" value="1"/>
</dbReference>
<dbReference type="EMBL" id="HG315671">
    <property type="protein sequence ID" value="CDF78256.1"/>
    <property type="molecule type" value="Genomic_DNA"/>
</dbReference>
<name>T2KIK6_FORAG</name>
<proteinExistence type="predicted"/>
<dbReference type="InterPro" id="IPR012349">
    <property type="entry name" value="Split_barrel_FMN-bd"/>
</dbReference>
<dbReference type="Proteomes" id="UP000016160">
    <property type="component" value="Chromosome"/>
</dbReference>
<dbReference type="AlphaFoldDB" id="T2KIK6"/>
<dbReference type="PANTHER" id="PTHR35802:SF1">
    <property type="entry name" value="PROTEASE SYNTHASE AND SPORULATION PROTEIN PAI 2"/>
    <property type="match status" value="1"/>
</dbReference>